<reference evidence="1" key="2">
    <citation type="submission" date="2020-09" db="EMBL/GenBank/DDBJ databases">
        <authorList>
            <person name="Sun Q."/>
            <person name="Zhou Y."/>
        </authorList>
    </citation>
    <scope>NUCLEOTIDE SEQUENCE</scope>
    <source>
        <strain evidence="1">CGMCC 1.12924</strain>
    </source>
</reference>
<name>A0A8J2V766_9FLAO</name>
<accession>A0A8J2V766</accession>
<dbReference type="Gene3D" id="3.10.129.10">
    <property type="entry name" value="Hotdog Thioesterase"/>
    <property type="match status" value="1"/>
</dbReference>
<dbReference type="RefSeq" id="WP_188439261.1">
    <property type="nucleotide sequence ID" value="NZ_BMGK01000002.1"/>
</dbReference>
<dbReference type="SUPFAM" id="SSF54637">
    <property type="entry name" value="Thioesterase/thiol ester dehydrase-isomerase"/>
    <property type="match status" value="1"/>
</dbReference>
<evidence type="ECO:0000313" key="2">
    <source>
        <dbReference type="Proteomes" id="UP000652231"/>
    </source>
</evidence>
<protein>
    <submittedName>
        <fullName evidence="1">Thioesterase</fullName>
    </submittedName>
</protein>
<dbReference type="InterPro" id="IPR029069">
    <property type="entry name" value="HotDog_dom_sf"/>
</dbReference>
<comment type="caution">
    <text evidence="1">The sequence shown here is derived from an EMBL/GenBank/DDBJ whole genome shotgun (WGS) entry which is preliminary data.</text>
</comment>
<gene>
    <name evidence="1" type="ORF">GCM10011312_05540</name>
</gene>
<evidence type="ECO:0000313" key="1">
    <source>
        <dbReference type="EMBL" id="GGD84436.1"/>
    </source>
</evidence>
<reference evidence="1" key="1">
    <citation type="journal article" date="2014" name="Int. J. Syst. Evol. Microbiol.">
        <title>Complete genome sequence of Corynebacterium casei LMG S-19264T (=DSM 44701T), isolated from a smear-ripened cheese.</title>
        <authorList>
            <consortium name="US DOE Joint Genome Institute (JGI-PGF)"/>
            <person name="Walter F."/>
            <person name="Albersmeier A."/>
            <person name="Kalinowski J."/>
            <person name="Ruckert C."/>
        </authorList>
    </citation>
    <scope>NUCLEOTIDE SEQUENCE</scope>
    <source>
        <strain evidence="1">CGMCC 1.12924</strain>
    </source>
</reference>
<dbReference type="AlphaFoldDB" id="A0A8J2V766"/>
<proteinExistence type="predicted"/>
<dbReference type="Proteomes" id="UP000652231">
    <property type="component" value="Unassembled WGS sequence"/>
</dbReference>
<dbReference type="EMBL" id="BMGK01000002">
    <property type="protein sequence ID" value="GGD84436.1"/>
    <property type="molecule type" value="Genomic_DNA"/>
</dbReference>
<dbReference type="Pfam" id="PF14539">
    <property type="entry name" value="DUF4442"/>
    <property type="match status" value="1"/>
</dbReference>
<sequence length="155" mass="17276">MKLTPGKINSFLAFKLPAAFLSGVRLKALDGTKCTTTVRHRWINQNPFRSIYFAVQAMAAELSTGVLVMMHIKETDLKITMLVANLQGNYSKKATGTITFTCVDGQKVLDAISETKKTGEGITFWMTSVGKDSTGEIVSTHQFEWRIKLKQKEKN</sequence>
<organism evidence="1 2">
    <name type="scientific">Planktosalinus lacus</name>
    <dbReference type="NCBI Taxonomy" id="1526573"/>
    <lineage>
        <taxon>Bacteria</taxon>
        <taxon>Pseudomonadati</taxon>
        <taxon>Bacteroidota</taxon>
        <taxon>Flavobacteriia</taxon>
        <taxon>Flavobacteriales</taxon>
        <taxon>Flavobacteriaceae</taxon>
        <taxon>Planktosalinus</taxon>
    </lineage>
</organism>
<dbReference type="InterPro" id="IPR027961">
    <property type="entry name" value="DUF4442"/>
</dbReference>
<keyword evidence="2" id="KW-1185">Reference proteome</keyword>